<dbReference type="AlphaFoldDB" id="A0A4U0U309"/>
<dbReference type="GO" id="GO:0016460">
    <property type="term" value="C:myosin II complex"/>
    <property type="evidence" value="ECO:0007669"/>
    <property type="project" value="TreeGrafter"/>
</dbReference>
<feature type="compositionally biased region" description="Low complexity" evidence="4">
    <location>
        <begin position="39"/>
        <end position="48"/>
    </location>
</feature>
<evidence type="ECO:0000256" key="3">
    <source>
        <dbReference type="ARBA" id="ARBA00022837"/>
    </source>
</evidence>
<evidence type="ECO:0000256" key="2">
    <source>
        <dbReference type="ARBA" id="ARBA00022737"/>
    </source>
</evidence>
<evidence type="ECO:0000259" key="5">
    <source>
        <dbReference type="PROSITE" id="PS50222"/>
    </source>
</evidence>
<dbReference type="Proteomes" id="UP000308549">
    <property type="component" value="Unassembled WGS sequence"/>
</dbReference>
<reference evidence="6 7" key="1">
    <citation type="submission" date="2017-03" db="EMBL/GenBank/DDBJ databases">
        <title>Genomes of endolithic fungi from Antarctica.</title>
        <authorList>
            <person name="Coleine C."/>
            <person name="Masonjones S."/>
            <person name="Stajich J.E."/>
        </authorList>
    </citation>
    <scope>NUCLEOTIDE SEQUENCE [LARGE SCALE GENOMIC DNA]</scope>
    <source>
        <strain evidence="6 7">CCFEE 6315</strain>
    </source>
</reference>
<evidence type="ECO:0000256" key="4">
    <source>
        <dbReference type="SAM" id="MobiDB-lite"/>
    </source>
</evidence>
<gene>
    <name evidence="6" type="ORF">B0A50_03777</name>
</gene>
<keyword evidence="2" id="KW-0677">Repeat</keyword>
<dbReference type="InterPro" id="IPR050230">
    <property type="entry name" value="CALM/Myosin/TropC-like"/>
</dbReference>
<dbReference type="EMBL" id="NAJL01000015">
    <property type="protein sequence ID" value="TKA29267.1"/>
    <property type="molecule type" value="Genomic_DNA"/>
</dbReference>
<accession>A0A4U0U309</accession>
<dbReference type="FunFam" id="1.10.238.10:FF:000001">
    <property type="entry name" value="Calmodulin 1"/>
    <property type="match status" value="1"/>
</dbReference>
<dbReference type="OrthoDB" id="26525at2759"/>
<keyword evidence="7" id="KW-1185">Reference proteome</keyword>
<sequence>MIALRSRELGMSPPLHLGDEWELIAAGQGDDMAPKRKQPAAAASATKPATKRRSKLAKENDLTAEEEAEIQEAYALFAHRNEDNLIQRTDVRRCLIALNAPPADQAELRELLETVDPEETGFVDYEHFLAIAALKLHARHDDPGVQDEEMRKAYHLFTKGEEREITLHDLRRVARELREDVPENVLKDMVREATGGGLGGVGMDDFEGVMKRAGVFG</sequence>
<evidence type="ECO:0000313" key="7">
    <source>
        <dbReference type="Proteomes" id="UP000308549"/>
    </source>
</evidence>
<dbReference type="PROSITE" id="PS50222">
    <property type="entry name" value="EF_HAND_2"/>
    <property type="match status" value="1"/>
</dbReference>
<dbReference type="PANTHER" id="PTHR23048">
    <property type="entry name" value="MYOSIN LIGHT CHAIN 1, 3"/>
    <property type="match status" value="1"/>
</dbReference>
<proteinExistence type="predicted"/>
<organism evidence="6 7">
    <name type="scientific">Salinomyces thailandicus</name>
    <dbReference type="NCBI Taxonomy" id="706561"/>
    <lineage>
        <taxon>Eukaryota</taxon>
        <taxon>Fungi</taxon>
        <taxon>Dikarya</taxon>
        <taxon>Ascomycota</taxon>
        <taxon>Pezizomycotina</taxon>
        <taxon>Dothideomycetes</taxon>
        <taxon>Dothideomycetidae</taxon>
        <taxon>Mycosphaerellales</taxon>
        <taxon>Teratosphaeriaceae</taxon>
        <taxon>Salinomyces</taxon>
    </lineage>
</organism>
<feature type="region of interest" description="Disordered" evidence="4">
    <location>
        <begin position="28"/>
        <end position="64"/>
    </location>
</feature>
<dbReference type="InterPro" id="IPR002048">
    <property type="entry name" value="EF_hand_dom"/>
</dbReference>
<evidence type="ECO:0000313" key="6">
    <source>
        <dbReference type="EMBL" id="TKA29267.1"/>
    </source>
</evidence>
<dbReference type="InterPro" id="IPR011992">
    <property type="entry name" value="EF-hand-dom_pair"/>
</dbReference>
<dbReference type="SUPFAM" id="SSF47473">
    <property type="entry name" value="EF-hand"/>
    <property type="match status" value="1"/>
</dbReference>
<feature type="domain" description="EF-hand" evidence="5">
    <location>
        <begin position="103"/>
        <end position="138"/>
    </location>
</feature>
<comment type="caution">
    <text evidence="6">The sequence shown here is derived from an EMBL/GenBank/DDBJ whole genome shotgun (WGS) entry which is preliminary data.</text>
</comment>
<name>A0A4U0U309_9PEZI</name>
<evidence type="ECO:0000256" key="1">
    <source>
        <dbReference type="ARBA" id="ARBA00020786"/>
    </source>
</evidence>
<dbReference type="PANTHER" id="PTHR23048:SF59">
    <property type="entry name" value="EF-HAND SUPERFAMILY PROTEIN"/>
    <property type="match status" value="1"/>
</dbReference>
<dbReference type="GO" id="GO:0005509">
    <property type="term" value="F:calcium ion binding"/>
    <property type="evidence" value="ECO:0007669"/>
    <property type="project" value="InterPro"/>
</dbReference>
<protein>
    <recommendedName>
        <fullName evidence="1">Calmodulin</fullName>
    </recommendedName>
</protein>
<keyword evidence="3" id="KW-0106">Calcium</keyword>
<dbReference type="Gene3D" id="1.10.238.10">
    <property type="entry name" value="EF-hand"/>
    <property type="match status" value="1"/>
</dbReference>